<dbReference type="Proteomes" id="UP000544110">
    <property type="component" value="Unassembled WGS sequence"/>
</dbReference>
<keyword evidence="2" id="KW-1185">Reference proteome</keyword>
<organism evidence="1 2">
    <name type="scientific">Nocardioides perillae</name>
    <dbReference type="NCBI Taxonomy" id="1119534"/>
    <lineage>
        <taxon>Bacteria</taxon>
        <taxon>Bacillati</taxon>
        <taxon>Actinomycetota</taxon>
        <taxon>Actinomycetes</taxon>
        <taxon>Propionibacteriales</taxon>
        <taxon>Nocardioidaceae</taxon>
        <taxon>Nocardioides</taxon>
    </lineage>
</organism>
<dbReference type="AlphaFoldDB" id="A0A7Y9UMT0"/>
<gene>
    <name evidence="1" type="ORF">BJ989_002025</name>
</gene>
<proteinExistence type="predicted"/>
<accession>A0A7Y9UMT0</accession>
<name>A0A7Y9UMT0_9ACTN</name>
<dbReference type="RefSeq" id="WP_179518117.1">
    <property type="nucleotide sequence ID" value="NZ_JACCAC010000001.1"/>
</dbReference>
<protein>
    <submittedName>
        <fullName evidence="1">Uncharacterized protein</fullName>
    </submittedName>
</protein>
<comment type="caution">
    <text evidence="1">The sequence shown here is derived from an EMBL/GenBank/DDBJ whole genome shotgun (WGS) entry which is preliminary data.</text>
</comment>
<reference evidence="1 2" key="1">
    <citation type="submission" date="2020-07" db="EMBL/GenBank/DDBJ databases">
        <title>Sequencing the genomes of 1000 actinobacteria strains.</title>
        <authorList>
            <person name="Klenk H.-P."/>
        </authorList>
    </citation>
    <scope>NUCLEOTIDE SEQUENCE [LARGE SCALE GENOMIC DNA]</scope>
    <source>
        <strain evidence="1 2">DSM 24552</strain>
    </source>
</reference>
<dbReference type="EMBL" id="JACCAC010000001">
    <property type="protein sequence ID" value="NYG55721.1"/>
    <property type="molecule type" value="Genomic_DNA"/>
</dbReference>
<evidence type="ECO:0000313" key="1">
    <source>
        <dbReference type="EMBL" id="NYG55721.1"/>
    </source>
</evidence>
<evidence type="ECO:0000313" key="2">
    <source>
        <dbReference type="Proteomes" id="UP000544110"/>
    </source>
</evidence>
<sequence>MPSLLDILRDVVDPAVRAVLTDDEVTAVGVRYAAEGTVQLDVDALGDHFTDWVFQPGAEVPEGGWAERLRSNLVDFVAESPGGWGQDRGGGPPGR</sequence>